<keyword evidence="4 6" id="KW-1133">Transmembrane helix</keyword>
<feature type="domain" description="ResB-like" evidence="7">
    <location>
        <begin position="24"/>
        <end position="519"/>
    </location>
</feature>
<evidence type="ECO:0000256" key="3">
    <source>
        <dbReference type="ARBA" id="ARBA00022748"/>
    </source>
</evidence>
<dbReference type="Proteomes" id="UP000319619">
    <property type="component" value="Unassembled WGS sequence"/>
</dbReference>
<proteinExistence type="predicted"/>
<dbReference type="EMBL" id="NJBN01000004">
    <property type="protein sequence ID" value="TKJ40687.1"/>
    <property type="molecule type" value="Genomic_DNA"/>
</dbReference>
<sequence>MQSDQQKSKTKSLPARLWQQLSSMKFAIIVLVILAIVSVASLFIGEFYPVTAGGPGWQEYWQQELGISKPLFKVLTFFQLHDPYRSWWYRLLLGFLSLSLFVCIIDKLPTIIKEIRRDKFKDTEALQRLKLYSSFSTDKSSEELIKRLPSLFRFRSEESENGKRLYGQRGVISHLGQTFNHTGLLCLVLGGLFTSWLGFSTSVSGLPGDILSDPALDFTVRVDSFNIEYYPLGLGQYVLVDDAFIGRIIKRLDDERFLLETMSESGELANLSVERERLRNQYNINMDSGNISDYIAVLTIIEDGEEIATRRVEVNHPMRYKGFRFYQTSFDSNNPLVNANIDSALVVIKRLDDEALVDTVALSMDGKYQLPDGSLLTLTRFLPDFRLIDGEAMSASGHLLNPAVLLQVQKGNEDLYHQWSFLRSTFHHTDPEARYNFVLLEIFGFTSQVTYPTILEVKKTPGYFLVWLGFILSTIGLGLSFYFTPQRLWLVIRQDKGQSEVLMGGISRKNKALFAQKFDNWVKRLQEG</sequence>
<feature type="transmembrane region" description="Helical" evidence="6">
    <location>
        <begin position="26"/>
        <end position="45"/>
    </location>
</feature>
<accession>A0A532V145</accession>
<comment type="subcellular location">
    <subcellularLocation>
        <location evidence="1">Membrane</location>
        <topology evidence="1">Multi-pass membrane protein</topology>
    </subcellularLocation>
</comment>
<name>A0A532V145_UNCL8</name>
<evidence type="ECO:0000256" key="5">
    <source>
        <dbReference type="ARBA" id="ARBA00023136"/>
    </source>
</evidence>
<dbReference type="AlphaFoldDB" id="A0A532V145"/>
<organism evidence="8 9">
    <name type="scientific">candidate division LCP-89 bacterium B3_LCP</name>
    <dbReference type="NCBI Taxonomy" id="2012998"/>
    <lineage>
        <taxon>Bacteria</taxon>
        <taxon>Pseudomonadati</taxon>
        <taxon>Bacteria division LCP-89</taxon>
    </lineage>
</organism>
<evidence type="ECO:0000313" key="8">
    <source>
        <dbReference type="EMBL" id="TKJ40687.1"/>
    </source>
</evidence>
<keyword evidence="3" id="KW-0201">Cytochrome c-type biogenesis</keyword>
<evidence type="ECO:0000256" key="2">
    <source>
        <dbReference type="ARBA" id="ARBA00022692"/>
    </source>
</evidence>
<evidence type="ECO:0000256" key="6">
    <source>
        <dbReference type="SAM" id="Phobius"/>
    </source>
</evidence>
<feature type="transmembrane region" description="Helical" evidence="6">
    <location>
        <begin position="463"/>
        <end position="483"/>
    </location>
</feature>
<dbReference type="InterPro" id="IPR007816">
    <property type="entry name" value="ResB-like_domain"/>
</dbReference>
<dbReference type="GO" id="GO:0017004">
    <property type="term" value="P:cytochrome complex assembly"/>
    <property type="evidence" value="ECO:0007669"/>
    <property type="project" value="UniProtKB-KW"/>
</dbReference>
<dbReference type="PANTHER" id="PTHR31566">
    <property type="entry name" value="CYTOCHROME C BIOGENESIS PROTEIN CCS1, CHLOROPLASTIC"/>
    <property type="match status" value="1"/>
</dbReference>
<dbReference type="PANTHER" id="PTHR31566:SF0">
    <property type="entry name" value="CYTOCHROME C BIOGENESIS PROTEIN CCS1, CHLOROPLASTIC"/>
    <property type="match status" value="1"/>
</dbReference>
<evidence type="ECO:0000256" key="4">
    <source>
        <dbReference type="ARBA" id="ARBA00022989"/>
    </source>
</evidence>
<evidence type="ECO:0000259" key="7">
    <source>
        <dbReference type="Pfam" id="PF05140"/>
    </source>
</evidence>
<protein>
    <recommendedName>
        <fullName evidence="7">ResB-like domain-containing protein</fullName>
    </recommendedName>
</protein>
<keyword evidence="2 6" id="KW-0812">Transmembrane</keyword>
<evidence type="ECO:0000256" key="1">
    <source>
        <dbReference type="ARBA" id="ARBA00004141"/>
    </source>
</evidence>
<feature type="transmembrane region" description="Helical" evidence="6">
    <location>
        <begin position="87"/>
        <end position="108"/>
    </location>
</feature>
<gene>
    <name evidence="8" type="ORF">CEE37_06910</name>
</gene>
<comment type="caution">
    <text evidence="8">The sequence shown here is derived from an EMBL/GenBank/DDBJ whole genome shotgun (WGS) entry which is preliminary data.</text>
</comment>
<dbReference type="Pfam" id="PF05140">
    <property type="entry name" value="ResB"/>
    <property type="match status" value="1"/>
</dbReference>
<reference evidence="8 9" key="1">
    <citation type="submission" date="2017-06" db="EMBL/GenBank/DDBJ databases">
        <title>Novel microbial phyla capable of carbon fixation and sulfur reduction in deep-sea sediments.</title>
        <authorList>
            <person name="Huang J."/>
            <person name="Baker B."/>
            <person name="Wang Y."/>
        </authorList>
    </citation>
    <scope>NUCLEOTIDE SEQUENCE [LARGE SCALE GENOMIC DNA]</scope>
    <source>
        <strain evidence="8">B3_LCP</strain>
    </source>
</reference>
<dbReference type="GO" id="GO:0016020">
    <property type="term" value="C:membrane"/>
    <property type="evidence" value="ECO:0007669"/>
    <property type="project" value="UniProtKB-SubCell"/>
</dbReference>
<keyword evidence="5 6" id="KW-0472">Membrane</keyword>
<dbReference type="InterPro" id="IPR023494">
    <property type="entry name" value="Cyt_c_bgen_Ccs1/CcsB/ResB"/>
</dbReference>
<evidence type="ECO:0000313" key="9">
    <source>
        <dbReference type="Proteomes" id="UP000319619"/>
    </source>
</evidence>